<organism evidence="1 2">
    <name type="scientific">Sporosarcina soli</name>
    <dbReference type="NCBI Taxonomy" id="334736"/>
    <lineage>
        <taxon>Bacteria</taxon>
        <taxon>Bacillati</taxon>
        <taxon>Bacillota</taxon>
        <taxon>Bacilli</taxon>
        <taxon>Bacillales</taxon>
        <taxon>Caryophanaceae</taxon>
        <taxon>Sporosarcina</taxon>
    </lineage>
</organism>
<gene>
    <name evidence="1" type="ORF">ACFPRA_18435</name>
</gene>
<keyword evidence="2" id="KW-1185">Reference proteome</keyword>
<evidence type="ECO:0000313" key="2">
    <source>
        <dbReference type="Proteomes" id="UP001596109"/>
    </source>
</evidence>
<sequence>MPLIVHQEFVRAPIERCFDLARDVDTHTRTTAYTKEKAVGGVTTGFLSVGDVVTWEAVHFGVRQRLTAKITKMDRPYMFEDIMVKGAFHSFTHVHEFIEKENGTLMIDRFCYRSPLGTIGRVADKLFLEWYMKKFIVNRAEALRQIAEEELNN</sequence>
<comment type="caution">
    <text evidence="1">The sequence shown here is derived from an EMBL/GenBank/DDBJ whole genome shotgun (WGS) entry which is preliminary data.</text>
</comment>
<keyword evidence="1" id="KW-0131">Cell cycle</keyword>
<keyword evidence="1" id="KW-0132">Cell division</keyword>
<dbReference type="RefSeq" id="WP_381437938.1">
    <property type="nucleotide sequence ID" value="NZ_JBHSNO010000011.1"/>
</dbReference>
<dbReference type="CDD" id="cd07820">
    <property type="entry name" value="SRPBCC_3"/>
    <property type="match status" value="1"/>
</dbReference>
<proteinExistence type="predicted"/>
<evidence type="ECO:0000313" key="1">
    <source>
        <dbReference type="EMBL" id="MFC5590862.1"/>
    </source>
</evidence>
<name>A0ABW0TNE6_9BACL</name>
<dbReference type="Gene3D" id="3.30.530.20">
    <property type="match status" value="1"/>
</dbReference>
<accession>A0ABW0TNE6</accession>
<dbReference type="GO" id="GO:0051301">
    <property type="term" value="P:cell division"/>
    <property type="evidence" value="ECO:0007669"/>
    <property type="project" value="UniProtKB-KW"/>
</dbReference>
<protein>
    <submittedName>
        <fullName evidence="1">Cell division protein</fullName>
    </submittedName>
</protein>
<dbReference type="SUPFAM" id="SSF55961">
    <property type="entry name" value="Bet v1-like"/>
    <property type="match status" value="1"/>
</dbReference>
<dbReference type="InterPro" id="IPR023393">
    <property type="entry name" value="START-like_dom_sf"/>
</dbReference>
<dbReference type="EMBL" id="JBHSNO010000011">
    <property type="protein sequence ID" value="MFC5590862.1"/>
    <property type="molecule type" value="Genomic_DNA"/>
</dbReference>
<reference evidence="2" key="1">
    <citation type="journal article" date="2019" name="Int. J. Syst. Evol. Microbiol.">
        <title>The Global Catalogue of Microorganisms (GCM) 10K type strain sequencing project: providing services to taxonomists for standard genome sequencing and annotation.</title>
        <authorList>
            <consortium name="The Broad Institute Genomics Platform"/>
            <consortium name="The Broad Institute Genome Sequencing Center for Infectious Disease"/>
            <person name="Wu L."/>
            <person name="Ma J."/>
        </authorList>
    </citation>
    <scope>NUCLEOTIDE SEQUENCE [LARGE SCALE GENOMIC DNA]</scope>
    <source>
        <strain evidence="2">CGMCC 4.1434</strain>
    </source>
</reference>
<dbReference type="Proteomes" id="UP001596109">
    <property type="component" value="Unassembled WGS sequence"/>
</dbReference>